<evidence type="ECO:0000259" key="8">
    <source>
        <dbReference type="Pfam" id="PF10988"/>
    </source>
</evidence>
<dbReference type="Pfam" id="PF04024">
    <property type="entry name" value="PspC"/>
    <property type="match status" value="1"/>
</dbReference>
<dbReference type="InterPro" id="IPR021255">
    <property type="entry name" value="DUF2807"/>
</dbReference>
<evidence type="ECO:0000259" key="7">
    <source>
        <dbReference type="Pfam" id="PF04024"/>
    </source>
</evidence>
<keyword evidence="3 6" id="KW-0812">Transmembrane</keyword>
<proteinExistence type="predicted"/>
<evidence type="ECO:0000313" key="10">
    <source>
        <dbReference type="EMBL" id="PIQ68721.1"/>
    </source>
</evidence>
<evidence type="ECO:0000256" key="2">
    <source>
        <dbReference type="ARBA" id="ARBA00022475"/>
    </source>
</evidence>
<dbReference type="EMBL" id="PCVG01000032">
    <property type="protein sequence ID" value="PIQ68721.1"/>
    <property type="molecule type" value="Genomic_DNA"/>
</dbReference>
<feature type="domain" description="Putative auto-transporter adhesin head GIN" evidence="8">
    <location>
        <begin position="349"/>
        <end position="536"/>
    </location>
</feature>
<evidence type="ECO:0000256" key="5">
    <source>
        <dbReference type="ARBA" id="ARBA00023136"/>
    </source>
</evidence>
<feature type="transmembrane region" description="Helical" evidence="6">
    <location>
        <begin position="304"/>
        <end position="325"/>
    </location>
</feature>
<evidence type="ECO:0008006" key="12">
    <source>
        <dbReference type="Google" id="ProtNLM"/>
    </source>
</evidence>
<dbReference type="PANTHER" id="PTHR33885">
    <property type="entry name" value="PHAGE SHOCK PROTEIN C"/>
    <property type="match status" value="1"/>
</dbReference>
<dbReference type="Gene3D" id="2.160.20.120">
    <property type="match status" value="1"/>
</dbReference>
<dbReference type="InterPro" id="IPR007168">
    <property type="entry name" value="Phageshock_PspC_N"/>
</dbReference>
<dbReference type="GO" id="GO:0005886">
    <property type="term" value="C:plasma membrane"/>
    <property type="evidence" value="ECO:0007669"/>
    <property type="project" value="UniProtKB-SubCell"/>
</dbReference>
<protein>
    <recommendedName>
        <fullName evidence="12">Phage shock protein PspC N-terminal domain-containing protein</fullName>
    </recommendedName>
</protein>
<keyword evidence="5 6" id="KW-0472">Membrane</keyword>
<dbReference type="InterPro" id="IPR052027">
    <property type="entry name" value="PspC"/>
</dbReference>
<gene>
    <name evidence="10" type="ORF">COV91_02660</name>
</gene>
<sequence length="564" mass="59785">MKKTLTVNLGGVIYNIEEDAYQRLDEYLGTIRTHFATSGEKESGDEIVGDIEGRATETFANKKIINSNDVESFITSMGTIDDIAGAHTPTDSTAFSRPSAPKGEKRLFRDTENAMVSGVCSGIAAYFGIDPTIVRLVFALSLLFGGAGIIVYIILVLVVPEAKSLSEKLEMKGESVTLSGLTEKVTSRVAHLNKSRFQSGVRAFSQSVVHMLKKIAPLILGIVGVVLIVAGAIAIAGVVVSAVAVFSGAHTAFLDFPIREYLSGGYLALVLVSVVVVVVFPLSLLISLGATLMRGKSSFSLPRLISSFTIWIIALSMLTFTAIQISPVFEGRMRHENQKTVTRTYDLKDFTRIKTSGTVAVTLTQGDVYSITAVESENDVAGRISLTQTGDVLKIKNATNRGLCLFCFFEGKSPSVTVTMPELQYVQSTGASHTDILGFSGDALDIVTDGASRLIFEGHVNTLSISADGASSATLSGSADALTAKLDGASRLTASDLATQTVSVDLDGASSAWVSASTTLDVIGDGISSLLYFGHPNITQKMHGMSRIEAFDTAPSTITPSDTE</sequence>
<comment type="caution">
    <text evidence="10">The sequence shown here is derived from an EMBL/GenBank/DDBJ whole genome shotgun (WGS) entry which is preliminary data.</text>
</comment>
<comment type="subcellular location">
    <subcellularLocation>
        <location evidence="1">Cell membrane</location>
        <topology evidence="1">Single-pass membrane protein</topology>
    </subcellularLocation>
</comment>
<organism evidence="10 11">
    <name type="scientific">Candidatus Taylorbacteria bacterium CG11_big_fil_rev_8_21_14_0_20_46_11</name>
    <dbReference type="NCBI Taxonomy" id="1975025"/>
    <lineage>
        <taxon>Bacteria</taxon>
        <taxon>Candidatus Tayloriibacteriota</taxon>
    </lineage>
</organism>
<feature type="domain" description="PspC-related transmembrane region" evidence="9">
    <location>
        <begin position="195"/>
        <end position="326"/>
    </location>
</feature>
<evidence type="ECO:0000256" key="3">
    <source>
        <dbReference type="ARBA" id="ARBA00022692"/>
    </source>
</evidence>
<evidence type="ECO:0000313" key="11">
    <source>
        <dbReference type="Proteomes" id="UP000229342"/>
    </source>
</evidence>
<evidence type="ECO:0000256" key="4">
    <source>
        <dbReference type="ARBA" id="ARBA00022989"/>
    </source>
</evidence>
<dbReference type="InterPro" id="IPR054321">
    <property type="entry name" value="PspC-rel_TM"/>
</dbReference>
<dbReference type="AlphaFoldDB" id="A0A2H0KBT8"/>
<dbReference type="Proteomes" id="UP000229342">
    <property type="component" value="Unassembled WGS sequence"/>
</dbReference>
<feature type="transmembrane region" description="Helical" evidence="6">
    <location>
        <begin position="218"/>
        <end position="246"/>
    </location>
</feature>
<evidence type="ECO:0000256" key="6">
    <source>
        <dbReference type="SAM" id="Phobius"/>
    </source>
</evidence>
<keyword evidence="4 6" id="KW-1133">Transmembrane helix</keyword>
<dbReference type="PANTHER" id="PTHR33885:SF3">
    <property type="entry name" value="PHAGE SHOCK PROTEIN C"/>
    <property type="match status" value="1"/>
</dbReference>
<feature type="transmembrane region" description="Helical" evidence="6">
    <location>
        <begin position="135"/>
        <end position="159"/>
    </location>
</feature>
<evidence type="ECO:0000256" key="1">
    <source>
        <dbReference type="ARBA" id="ARBA00004162"/>
    </source>
</evidence>
<feature type="domain" description="Phage shock protein PspC N-terminal" evidence="7">
    <location>
        <begin position="105"/>
        <end position="162"/>
    </location>
</feature>
<name>A0A2H0KBT8_9BACT</name>
<accession>A0A2H0KBT8</accession>
<dbReference type="Pfam" id="PF22571">
    <property type="entry name" value="LiaI-LiaF-TM_PspC"/>
    <property type="match status" value="1"/>
</dbReference>
<keyword evidence="2" id="KW-1003">Cell membrane</keyword>
<dbReference type="Pfam" id="PF10988">
    <property type="entry name" value="DUF2807"/>
    <property type="match status" value="1"/>
</dbReference>
<evidence type="ECO:0000259" key="9">
    <source>
        <dbReference type="Pfam" id="PF22571"/>
    </source>
</evidence>
<reference evidence="10 11" key="1">
    <citation type="submission" date="2017-09" db="EMBL/GenBank/DDBJ databases">
        <title>Depth-based differentiation of microbial function through sediment-hosted aquifers and enrichment of novel symbionts in the deep terrestrial subsurface.</title>
        <authorList>
            <person name="Probst A.J."/>
            <person name="Ladd B."/>
            <person name="Jarett J.K."/>
            <person name="Geller-Mcgrath D.E."/>
            <person name="Sieber C.M."/>
            <person name="Emerson J.B."/>
            <person name="Anantharaman K."/>
            <person name="Thomas B.C."/>
            <person name="Malmstrom R."/>
            <person name="Stieglmeier M."/>
            <person name="Klingl A."/>
            <person name="Woyke T."/>
            <person name="Ryan C.M."/>
            <person name="Banfield J.F."/>
        </authorList>
    </citation>
    <scope>NUCLEOTIDE SEQUENCE [LARGE SCALE GENOMIC DNA]</scope>
    <source>
        <strain evidence="10">CG11_big_fil_rev_8_21_14_0_20_46_11</strain>
    </source>
</reference>
<feature type="transmembrane region" description="Helical" evidence="6">
    <location>
        <begin position="266"/>
        <end position="292"/>
    </location>
</feature>